<feature type="region of interest" description="Disordered" evidence="1">
    <location>
        <begin position="51"/>
        <end position="174"/>
    </location>
</feature>
<geneLocation type="plasmid" evidence="3 4">
    <name>pSS37A-Re-2</name>
</geneLocation>
<dbReference type="EMBL" id="AP027144">
    <property type="protein sequence ID" value="BDV36466.1"/>
    <property type="molecule type" value="Genomic_DNA"/>
</dbReference>
<keyword evidence="2" id="KW-0472">Membrane</keyword>
<feature type="transmembrane region" description="Helical" evidence="2">
    <location>
        <begin position="6"/>
        <end position="27"/>
    </location>
</feature>
<accession>A0ABM8EF62</accession>
<dbReference type="Proteomes" id="UP001317629">
    <property type="component" value="Plasmid pSS37A-Re-2"/>
</dbReference>
<evidence type="ECO:0000313" key="3">
    <source>
        <dbReference type="EMBL" id="BDV36466.1"/>
    </source>
</evidence>
<keyword evidence="2" id="KW-0812">Transmembrane</keyword>
<proteinExistence type="predicted"/>
<evidence type="ECO:0000256" key="1">
    <source>
        <dbReference type="SAM" id="MobiDB-lite"/>
    </source>
</evidence>
<feature type="compositionally biased region" description="Polar residues" evidence="1">
    <location>
        <begin position="129"/>
        <end position="147"/>
    </location>
</feature>
<reference evidence="3 4" key="1">
    <citation type="journal article" date="2023" name="Int. J. Syst. Evol. Microbiol.">
        <title>Methylocystis iwaonis sp. nov., a type II methane-oxidizing bacterium from surface soil of a rice paddy field in Japan, and emended description of the genus Methylocystis (ex Whittenbury et al. 1970) Bowman et al. 1993.</title>
        <authorList>
            <person name="Kaise H."/>
            <person name="Sawadogo J.B."/>
            <person name="Alam M.S."/>
            <person name="Ueno C."/>
            <person name="Dianou D."/>
            <person name="Shinjo R."/>
            <person name="Asakawa S."/>
        </authorList>
    </citation>
    <scope>NUCLEOTIDE SEQUENCE [LARGE SCALE GENOMIC DNA]</scope>
    <source>
        <strain evidence="3 4">SS37A-Re</strain>
    </source>
</reference>
<feature type="compositionally biased region" description="Polar residues" evidence="1">
    <location>
        <begin position="81"/>
        <end position="94"/>
    </location>
</feature>
<keyword evidence="3" id="KW-0614">Plasmid</keyword>
<sequence length="174" mass="18037">MSRGAFLTIIAAMITGAIGFGIGVYAVPLEEIVQFRALVNAGIAAIFTTNHPANDDTTVEHPTAPSKASTEFDSPERDRSAASSSCDPHNTNCVGGSPTKGPMPDEVPSRDEATQNRPTNESGGALQAPTPTNEPARVPSSSPNSGSEKAHVEPGAHLKPRAKKAGVKNSTPRL</sequence>
<gene>
    <name evidence="3" type="ORF">SS37A_39960</name>
</gene>
<keyword evidence="4" id="KW-1185">Reference proteome</keyword>
<protein>
    <submittedName>
        <fullName evidence="3">Uncharacterized protein</fullName>
    </submittedName>
</protein>
<evidence type="ECO:0000313" key="4">
    <source>
        <dbReference type="Proteomes" id="UP001317629"/>
    </source>
</evidence>
<keyword evidence="2" id="KW-1133">Transmembrane helix</keyword>
<organism evidence="3 4">
    <name type="scientific">Methylocystis iwaonis</name>
    <dbReference type="NCBI Taxonomy" id="2885079"/>
    <lineage>
        <taxon>Bacteria</taxon>
        <taxon>Pseudomonadati</taxon>
        <taxon>Pseudomonadota</taxon>
        <taxon>Alphaproteobacteria</taxon>
        <taxon>Hyphomicrobiales</taxon>
        <taxon>Methylocystaceae</taxon>
        <taxon>Methylocystis</taxon>
    </lineage>
</organism>
<name>A0ABM8EF62_9HYPH</name>
<evidence type="ECO:0000256" key="2">
    <source>
        <dbReference type="SAM" id="Phobius"/>
    </source>
</evidence>